<evidence type="ECO:0008006" key="4">
    <source>
        <dbReference type="Google" id="ProtNLM"/>
    </source>
</evidence>
<evidence type="ECO:0000256" key="1">
    <source>
        <dbReference type="SAM" id="SignalP"/>
    </source>
</evidence>
<sequence length="387" mass="42158">MRLISPVILFFVTQSAWAADISVNDAAAAAQTVERPSYSTIVTNDKRNDVVNKDFVGDTSDLSNLRPESGMGDLFTPGADKANGCLSKNDPECLAVQLVYQGGANKPELSGEEKDKILGEYQDTIENADSIIGEAGSIVSTETHCETVTTVIPGLSEIEVCDESSGGVITGSCSEGWTMEMGTRELYRCHTGNTVENKTCSIKREVLSHTENRYSCVKAPAESQTSACTVPVTVNVTKTYPYQCRIEQEPATKETCIKTLNIEVVPPCTTAQSQTVSLKPFNDVGYGGTGSYLTATISYACSNAMSMTVKFGSRPMATFTSAPATVKKTLRIEFVMSVRQYTKEERDFYEVTITNTDKGKGTRTVTVTLPLLRPNHKEIERWETVCK</sequence>
<evidence type="ECO:0000313" key="2">
    <source>
        <dbReference type="EMBL" id="MBM6929006.1"/>
    </source>
</evidence>
<dbReference type="Proteomes" id="UP000777002">
    <property type="component" value="Unassembled WGS sequence"/>
</dbReference>
<dbReference type="EMBL" id="JACJKX010000012">
    <property type="protein sequence ID" value="MBM6929006.1"/>
    <property type="molecule type" value="Genomic_DNA"/>
</dbReference>
<organism evidence="2 3">
    <name type="scientific">Parasutterella secunda</name>
    <dbReference type="NCBI Taxonomy" id="626947"/>
    <lineage>
        <taxon>Bacteria</taxon>
        <taxon>Pseudomonadati</taxon>
        <taxon>Pseudomonadota</taxon>
        <taxon>Betaproteobacteria</taxon>
        <taxon>Burkholderiales</taxon>
        <taxon>Sutterellaceae</taxon>
        <taxon>Parasutterella</taxon>
    </lineage>
</organism>
<name>A0ABS2GW94_9BURK</name>
<accession>A0ABS2GW94</accession>
<evidence type="ECO:0000313" key="3">
    <source>
        <dbReference type="Proteomes" id="UP000777002"/>
    </source>
</evidence>
<dbReference type="RefSeq" id="WP_205050595.1">
    <property type="nucleotide sequence ID" value="NZ_JACJKX010000012.1"/>
</dbReference>
<proteinExistence type="predicted"/>
<comment type="caution">
    <text evidence="2">The sequence shown here is derived from an EMBL/GenBank/DDBJ whole genome shotgun (WGS) entry which is preliminary data.</text>
</comment>
<keyword evidence="3" id="KW-1185">Reference proteome</keyword>
<gene>
    <name evidence="2" type="ORF">H5985_06975</name>
</gene>
<feature type="signal peptide" evidence="1">
    <location>
        <begin position="1"/>
        <end position="18"/>
    </location>
</feature>
<protein>
    <recommendedName>
        <fullName evidence="4">Conjugal transfer protein TraN</fullName>
    </recommendedName>
</protein>
<reference evidence="2 3" key="1">
    <citation type="journal article" date="2021" name="Sci. Rep.">
        <title>The distribution of antibiotic resistance genes in chicken gut microbiota commensals.</title>
        <authorList>
            <person name="Juricova H."/>
            <person name="Matiasovicova J."/>
            <person name="Kubasova T."/>
            <person name="Cejkova D."/>
            <person name="Rychlik I."/>
        </authorList>
    </citation>
    <scope>NUCLEOTIDE SEQUENCE [LARGE SCALE GENOMIC DNA]</scope>
    <source>
        <strain evidence="2 3">An562</strain>
    </source>
</reference>
<feature type="chain" id="PRO_5046391422" description="Conjugal transfer protein TraN" evidence="1">
    <location>
        <begin position="19"/>
        <end position="387"/>
    </location>
</feature>
<keyword evidence="1" id="KW-0732">Signal</keyword>